<sequence length="303" mass="32382">MASTAAFLSTLAGSTSLSATPGCSKKAAACRSMIPAAAKRRRGVVRAAVSGTEKAGPAPATSGDKKKGSGGDERVVKVHSAEEFDGALRAAKNRLVVVEFAASHSANSSRIYPCMVQLSRTCGDVDFLLVMGDESEATQELCRREGITAVPHFSFYKGTEKVHEEEGIGPDQLAGDVLYYGDHHSAVVQLHSRGDVESLISEHRGEGGKLVVLDVGLKRCGPCVKVYPTVVKLSRTMADTTVFARMNGDENDSCMEFLRDMNVVEVPTFVFIKDGDIVGRYVGSGKGELVGEILRYNGVRVTY</sequence>
<keyword evidence="4" id="KW-0150">Chloroplast</keyword>
<dbReference type="EMBL" id="JAAALK010000282">
    <property type="protein sequence ID" value="KAG8080593.1"/>
    <property type="molecule type" value="Genomic_DNA"/>
</dbReference>
<comment type="caution">
    <text evidence="14">The sequence shown here is derived from an EMBL/GenBank/DDBJ whole genome shotgun (WGS) entry which is preliminary data.</text>
</comment>
<dbReference type="FunFam" id="3.40.30.10:FF:000333">
    <property type="entry name" value="Thioredoxin-like protein CDSP32, chloroplastic"/>
    <property type="match status" value="1"/>
</dbReference>
<dbReference type="FunFam" id="3.40.30.10:FF:000281">
    <property type="entry name" value="Thioredoxin-like protein CDSP32, chloroplastic"/>
    <property type="match status" value="1"/>
</dbReference>
<reference evidence="14" key="1">
    <citation type="journal article" date="2021" name="bioRxiv">
        <title>Whole Genome Assembly and Annotation of Northern Wild Rice, Zizania palustris L., Supports a Whole Genome Duplication in the Zizania Genus.</title>
        <authorList>
            <person name="Haas M."/>
            <person name="Kono T."/>
            <person name="Macchietto M."/>
            <person name="Millas R."/>
            <person name="McGilp L."/>
            <person name="Shao M."/>
            <person name="Duquette J."/>
            <person name="Hirsch C.N."/>
            <person name="Kimball J."/>
        </authorList>
    </citation>
    <scope>NUCLEOTIDE SEQUENCE</scope>
    <source>
        <tissue evidence="14">Fresh leaf tissue</tissue>
    </source>
</reference>
<dbReference type="AlphaFoldDB" id="A0A8J5SUQ3"/>
<feature type="domain" description="Thioredoxin" evidence="13">
    <location>
        <begin position="52"/>
        <end position="205"/>
    </location>
</feature>
<evidence type="ECO:0000256" key="2">
    <source>
        <dbReference type="ARBA" id="ARBA00008987"/>
    </source>
</evidence>
<evidence type="ECO:0000256" key="8">
    <source>
        <dbReference type="ARBA" id="ARBA00023157"/>
    </source>
</evidence>
<comment type="similarity">
    <text evidence="2">Belongs to the thioredoxin family.</text>
</comment>
<evidence type="ECO:0000259" key="13">
    <source>
        <dbReference type="PROSITE" id="PS51352"/>
    </source>
</evidence>
<evidence type="ECO:0000313" key="15">
    <source>
        <dbReference type="Proteomes" id="UP000729402"/>
    </source>
</evidence>
<organism evidence="14 15">
    <name type="scientific">Zizania palustris</name>
    <name type="common">Northern wild rice</name>
    <dbReference type="NCBI Taxonomy" id="103762"/>
    <lineage>
        <taxon>Eukaryota</taxon>
        <taxon>Viridiplantae</taxon>
        <taxon>Streptophyta</taxon>
        <taxon>Embryophyta</taxon>
        <taxon>Tracheophyta</taxon>
        <taxon>Spermatophyta</taxon>
        <taxon>Magnoliopsida</taxon>
        <taxon>Liliopsida</taxon>
        <taxon>Poales</taxon>
        <taxon>Poaceae</taxon>
        <taxon>BOP clade</taxon>
        <taxon>Oryzoideae</taxon>
        <taxon>Oryzeae</taxon>
        <taxon>Zizaniinae</taxon>
        <taxon>Zizania</taxon>
    </lineage>
</organism>
<reference evidence="14" key="2">
    <citation type="submission" date="2021-02" db="EMBL/GenBank/DDBJ databases">
        <authorList>
            <person name="Kimball J.A."/>
            <person name="Haas M.W."/>
            <person name="Macchietto M."/>
            <person name="Kono T."/>
            <person name="Duquette J."/>
            <person name="Shao M."/>
        </authorList>
    </citation>
    <scope>NUCLEOTIDE SEQUENCE</scope>
    <source>
        <tissue evidence="14">Fresh leaf tissue</tissue>
    </source>
</reference>
<dbReference type="Pfam" id="PF00085">
    <property type="entry name" value="Thioredoxin"/>
    <property type="match status" value="2"/>
</dbReference>
<dbReference type="InterPro" id="IPR013766">
    <property type="entry name" value="Thioredoxin_domain"/>
</dbReference>
<dbReference type="GO" id="GO:0016671">
    <property type="term" value="F:oxidoreductase activity, acting on a sulfur group of donors, disulfide as acceptor"/>
    <property type="evidence" value="ECO:0007669"/>
    <property type="project" value="InterPro"/>
</dbReference>
<evidence type="ECO:0000256" key="5">
    <source>
        <dbReference type="ARBA" id="ARBA00022640"/>
    </source>
</evidence>
<keyword evidence="6" id="KW-0809">Transit peptide</keyword>
<comment type="subcellular location">
    <subcellularLocation>
        <location evidence="1">Plastid</location>
        <location evidence="1">Chloroplast</location>
    </subcellularLocation>
</comment>
<dbReference type="GO" id="GO:0009507">
    <property type="term" value="C:chloroplast"/>
    <property type="evidence" value="ECO:0007669"/>
    <property type="project" value="UniProtKB-SubCell"/>
</dbReference>
<keyword evidence="3" id="KW-0813">Transport</keyword>
<gene>
    <name evidence="14" type="ORF">GUJ93_ZPchr0007g3901</name>
</gene>
<keyword evidence="5" id="KW-0934">Plastid</keyword>
<evidence type="ECO:0000256" key="6">
    <source>
        <dbReference type="ARBA" id="ARBA00022946"/>
    </source>
</evidence>
<protein>
    <recommendedName>
        <fullName evidence="10">Thioredoxin-like protein CDSP32, chloroplastic</fullName>
    </recommendedName>
    <alternativeName>
        <fullName evidence="11">Chloroplastic drought-induced stress protein of 32 KDa</fullName>
    </alternativeName>
</protein>
<dbReference type="Proteomes" id="UP000729402">
    <property type="component" value="Unassembled WGS sequence"/>
</dbReference>
<evidence type="ECO:0000256" key="4">
    <source>
        <dbReference type="ARBA" id="ARBA00022528"/>
    </source>
</evidence>
<evidence type="ECO:0000256" key="7">
    <source>
        <dbReference type="ARBA" id="ARBA00022982"/>
    </source>
</evidence>
<evidence type="ECO:0000256" key="1">
    <source>
        <dbReference type="ARBA" id="ARBA00004229"/>
    </source>
</evidence>
<proteinExistence type="inferred from homology"/>
<evidence type="ECO:0000256" key="12">
    <source>
        <dbReference type="SAM" id="MobiDB-lite"/>
    </source>
</evidence>
<evidence type="ECO:0000256" key="10">
    <source>
        <dbReference type="ARBA" id="ARBA00071978"/>
    </source>
</evidence>
<feature type="compositionally biased region" description="Basic and acidic residues" evidence="12">
    <location>
        <begin position="63"/>
        <end position="74"/>
    </location>
</feature>
<feature type="region of interest" description="Disordered" evidence="12">
    <location>
        <begin position="45"/>
        <end position="74"/>
    </location>
</feature>
<evidence type="ECO:0000256" key="11">
    <source>
        <dbReference type="ARBA" id="ARBA00083729"/>
    </source>
</evidence>
<evidence type="ECO:0000313" key="14">
    <source>
        <dbReference type="EMBL" id="KAG8080593.1"/>
    </source>
</evidence>
<dbReference type="PANTHER" id="PTHR47578">
    <property type="entry name" value="THIOREDOXIN-LIKE PROTEIN CDSP32, CHLOROPLASTIC"/>
    <property type="match status" value="1"/>
</dbReference>
<dbReference type="OrthoDB" id="10263751at2759"/>
<evidence type="ECO:0000256" key="9">
    <source>
        <dbReference type="ARBA" id="ARBA00023284"/>
    </source>
</evidence>
<evidence type="ECO:0000256" key="3">
    <source>
        <dbReference type="ARBA" id="ARBA00022448"/>
    </source>
</evidence>
<keyword evidence="15" id="KW-1185">Reference proteome</keyword>
<keyword evidence="8" id="KW-1015">Disulfide bond</keyword>
<keyword evidence="9" id="KW-0676">Redox-active center</keyword>
<name>A0A8J5SUQ3_ZIZPA</name>
<accession>A0A8J5SUQ3</accession>
<dbReference type="PROSITE" id="PS51352">
    <property type="entry name" value="THIOREDOXIN_2"/>
    <property type="match status" value="1"/>
</dbReference>
<dbReference type="CDD" id="cd02985">
    <property type="entry name" value="TRX_CDSP32"/>
    <property type="match status" value="2"/>
</dbReference>
<keyword evidence="7" id="KW-0249">Electron transport</keyword>
<dbReference type="PANTHER" id="PTHR47578:SF1">
    <property type="entry name" value="THIOREDOXIN-LIKE PROTEIN CDSP32, CHLOROPLASTIC"/>
    <property type="match status" value="1"/>
</dbReference>
<dbReference type="InterPro" id="IPR044192">
    <property type="entry name" value="CDSP32"/>
</dbReference>